<comment type="caution">
    <text evidence="1">The sequence shown here is derived from an EMBL/GenBank/DDBJ whole genome shotgun (WGS) entry which is preliminary data.</text>
</comment>
<dbReference type="AlphaFoldDB" id="A0ABD5BJQ7"/>
<name>A0ABD5BJQ7_SERMA</name>
<organism evidence="1 2">
    <name type="scientific">Serratia marcescens</name>
    <dbReference type="NCBI Taxonomy" id="615"/>
    <lineage>
        <taxon>Bacteria</taxon>
        <taxon>Pseudomonadati</taxon>
        <taxon>Pseudomonadota</taxon>
        <taxon>Gammaproteobacteria</taxon>
        <taxon>Enterobacterales</taxon>
        <taxon>Yersiniaceae</taxon>
        <taxon>Serratia</taxon>
    </lineage>
</organism>
<sequence length="55" mass="5759">MIHLIFPRFSGQNGKKSAPINQGGSSILRALAAEATYFSPLGQDGKIGIGDNVTL</sequence>
<accession>A0ABD5BJQ7</accession>
<dbReference type="GeneID" id="301145900"/>
<reference evidence="1 2" key="1">
    <citation type="submission" date="2023-07" db="EMBL/GenBank/DDBJ databases">
        <title>Pathogens genome sequencing project 196.</title>
        <authorList>
            <person name="Cao X."/>
        </authorList>
    </citation>
    <scope>NUCLEOTIDE SEQUENCE [LARGE SCALE GENOMIC DNA]</scope>
    <source>
        <strain evidence="1 2">SM41</strain>
    </source>
</reference>
<dbReference type="Proteomes" id="UP001234811">
    <property type="component" value="Unassembled WGS sequence"/>
</dbReference>
<gene>
    <name evidence="1" type="ORF">RF091_14070</name>
</gene>
<proteinExistence type="predicted"/>
<evidence type="ECO:0000313" key="2">
    <source>
        <dbReference type="Proteomes" id="UP001234811"/>
    </source>
</evidence>
<dbReference type="RefSeq" id="WP_154609291.1">
    <property type="nucleotide sequence ID" value="NZ_CAMKNI010000004.1"/>
</dbReference>
<protein>
    <submittedName>
        <fullName evidence="1">Uncharacterized protein</fullName>
    </submittedName>
</protein>
<dbReference type="EMBL" id="JAVIPQ010000210">
    <property type="protein sequence ID" value="MDQ9556634.1"/>
    <property type="molecule type" value="Genomic_DNA"/>
</dbReference>
<evidence type="ECO:0000313" key="1">
    <source>
        <dbReference type="EMBL" id="MDQ9556634.1"/>
    </source>
</evidence>